<gene>
    <name evidence="2" type="ORF">KDA27_11445</name>
</gene>
<dbReference type="EMBL" id="JAGQHS010000052">
    <property type="protein sequence ID" value="MCA9756406.1"/>
    <property type="molecule type" value="Genomic_DNA"/>
</dbReference>
<dbReference type="AlphaFoldDB" id="A0A956NDH4"/>
<evidence type="ECO:0000313" key="3">
    <source>
        <dbReference type="Proteomes" id="UP000739538"/>
    </source>
</evidence>
<dbReference type="Proteomes" id="UP000739538">
    <property type="component" value="Unassembled WGS sequence"/>
</dbReference>
<evidence type="ECO:0000313" key="2">
    <source>
        <dbReference type="EMBL" id="MCA9756406.1"/>
    </source>
</evidence>
<name>A0A956NDH4_UNCEI</name>
<reference evidence="2" key="1">
    <citation type="submission" date="2020-04" db="EMBL/GenBank/DDBJ databases">
        <authorList>
            <person name="Zhang T."/>
        </authorList>
    </citation>
    <scope>NUCLEOTIDE SEQUENCE</scope>
    <source>
        <strain evidence="2">HKST-UBA02</strain>
    </source>
</reference>
<dbReference type="Pfam" id="PF10263">
    <property type="entry name" value="SprT-like"/>
    <property type="match status" value="1"/>
</dbReference>
<sequence>MTSDEIHRHLESLEQLWGTPGLAEEVKVRPSTRMYRSLGNYSPKRDEIRIAAHLLETGGREFFLEVLGHEAAHAAIRRLYGNRVQPHGREWKALMRKAGLPPRATLDVPEGVARFVAEKRAQRRRRPRTLWGTIRAYYGRGWT</sequence>
<organism evidence="2 3">
    <name type="scientific">Eiseniibacteriota bacterium</name>
    <dbReference type="NCBI Taxonomy" id="2212470"/>
    <lineage>
        <taxon>Bacteria</taxon>
        <taxon>Candidatus Eiseniibacteriota</taxon>
    </lineage>
</organism>
<protein>
    <submittedName>
        <fullName evidence="2">SprT-like domain-containing protein</fullName>
    </submittedName>
</protein>
<proteinExistence type="predicted"/>
<dbReference type="SMART" id="SM00731">
    <property type="entry name" value="SprT"/>
    <property type="match status" value="1"/>
</dbReference>
<reference evidence="2" key="2">
    <citation type="journal article" date="2021" name="Microbiome">
        <title>Successional dynamics and alternative stable states in a saline activated sludge microbial community over 9 years.</title>
        <authorList>
            <person name="Wang Y."/>
            <person name="Ye J."/>
            <person name="Ju F."/>
            <person name="Liu L."/>
            <person name="Boyd J.A."/>
            <person name="Deng Y."/>
            <person name="Parks D.H."/>
            <person name="Jiang X."/>
            <person name="Yin X."/>
            <person name="Woodcroft B.J."/>
            <person name="Tyson G.W."/>
            <person name="Hugenholtz P."/>
            <person name="Polz M.F."/>
            <person name="Zhang T."/>
        </authorList>
    </citation>
    <scope>NUCLEOTIDE SEQUENCE</scope>
    <source>
        <strain evidence="2">HKST-UBA02</strain>
    </source>
</reference>
<evidence type="ECO:0000259" key="1">
    <source>
        <dbReference type="SMART" id="SM00731"/>
    </source>
</evidence>
<dbReference type="InterPro" id="IPR006640">
    <property type="entry name" value="SprT-like_domain"/>
</dbReference>
<feature type="domain" description="SprT-like" evidence="1">
    <location>
        <begin position="4"/>
        <end position="137"/>
    </location>
</feature>
<dbReference type="GO" id="GO:0006950">
    <property type="term" value="P:response to stress"/>
    <property type="evidence" value="ECO:0007669"/>
    <property type="project" value="UniProtKB-ARBA"/>
</dbReference>
<accession>A0A956NDH4</accession>
<comment type="caution">
    <text evidence="2">The sequence shown here is derived from an EMBL/GenBank/DDBJ whole genome shotgun (WGS) entry which is preliminary data.</text>
</comment>